<feature type="region of interest" description="Disordered" evidence="1">
    <location>
        <begin position="81"/>
        <end position="101"/>
    </location>
</feature>
<dbReference type="RefSeq" id="WP_066035364.1">
    <property type="nucleotide sequence ID" value="NZ_CP136906.1"/>
</dbReference>
<dbReference type="Proteomes" id="UP000095141">
    <property type="component" value="Unassembled WGS sequence"/>
</dbReference>
<evidence type="ECO:0000313" key="3">
    <source>
        <dbReference type="Proteomes" id="UP000095141"/>
    </source>
</evidence>
<proteinExistence type="predicted"/>
<name>A0A1C2GFA4_LIMRT</name>
<sequence length="101" mass="11400">MPRVAKRKTSKPQVQSPLMSIADGARYLKTDVTLVRKAISCGELPVFDFGSRKLYKPTLDAFIIKWQNHGDELEAKIAAMEDQKSSSLKDGDERRIYLGDE</sequence>
<accession>A0A1C2GFA4</accession>
<dbReference type="AlphaFoldDB" id="A0A1C2GFA4"/>
<organism evidence="2 3">
    <name type="scientific">Limosilactobacillus reuteri</name>
    <name type="common">Lactobacillus reuteri</name>
    <dbReference type="NCBI Taxonomy" id="1598"/>
    <lineage>
        <taxon>Bacteria</taxon>
        <taxon>Bacillati</taxon>
        <taxon>Bacillota</taxon>
        <taxon>Bacilli</taxon>
        <taxon>Lactobacillales</taxon>
        <taxon>Lactobacillaceae</taxon>
        <taxon>Limosilactobacillus</taxon>
    </lineage>
</organism>
<evidence type="ECO:0000256" key="1">
    <source>
        <dbReference type="SAM" id="MobiDB-lite"/>
    </source>
</evidence>
<dbReference type="EMBL" id="MCNS01000001">
    <property type="protein sequence ID" value="OCX50169.1"/>
    <property type="molecule type" value="Genomic_DNA"/>
</dbReference>
<gene>
    <name evidence="2" type="ORF">BFD03_01165</name>
</gene>
<evidence type="ECO:0000313" key="2">
    <source>
        <dbReference type="EMBL" id="OCX50169.1"/>
    </source>
</evidence>
<comment type="caution">
    <text evidence="2">The sequence shown here is derived from an EMBL/GenBank/DDBJ whole genome shotgun (WGS) entry which is preliminary data.</text>
</comment>
<evidence type="ECO:0008006" key="4">
    <source>
        <dbReference type="Google" id="ProtNLM"/>
    </source>
</evidence>
<reference evidence="2 3" key="1">
    <citation type="submission" date="2016-08" db="EMBL/GenBank/DDBJ databases">
        <title>Probiotic bacterium isolated from chicken gut.</title>
        <authorList>
            <person name="Levy J.L."/>
            <person name="Hassan H.M."/>
            <person name="Mendoza M.A."/>
        </authorList>
    </citation>
    <scope>NUCLEOTIDE SEQUENCE [LARGE SCALE GENOMIC DNA]</scope>
    <source>
        <strain evidence="2 3">P43</strain>
    </source>
</reference>
<protein>
    <recommendedName>
        <fullName evidence="4">DNA-binding protein</fullName>
    </recommendedName>
</protein>